<feature type="region of interest" description="Disordered" evidence="1">
    <location>
        <begin position="1"/>
        <end position="20"/>
    </location>
</feature>
<feature type="compositionally biased region" description="Basic and acidic residues" evidence="1">
    <location>
        <begin position="10"/>
        <end position="20"/>
    </location>
</feature>
<gene>
    <name evidence="2" type="ORF">GRI39_02215</name>
</gene>
<sequence>MNDSSNLTQREQKRLSPDSDAFKRSAPLVAAYSEPVYHDVRIERRVIIRITPTSPSTRQQMLAQLPRREMPTRFEEKKIKGCIPIKDIAGTQPAHPNRLLLFMHDRRVLSVALERNCSARDFYSGFYVEKNKDGMICSGRDRLQSRTGSSCGVAKLSRLVAWQQ</sequence>
<accession>A0A845A3U7</accession>
<evidence type="ECO:0000313" key="2">
    <source>
        <dbReference type="EMBL" id="MXP24860.1"/>
    </source>
</evidence>
<organism evidence="2 3">
    <name type="scientific">Altericroceibacterium indicum</name>
    <dbReference type="NCBI Taxonomy" id="374177"/>
    <lineage>
        <taxon>Bacteria</taxon>
        <taxon>Pseudomonadati</taxon>
        <taxon>Pseudomonadota</taxon>
        <taxon>Alphaproteobacteria</taxon>
        <taxon>Sphingomonadales</taxon>
        <taxon>Erythrobacteraceae</taxon>
        <taxon>Altericroceibacterium</taxon>
    </lineage>
</organism>
<name>A0A845A3U7_9SPHN</name>
<evidence type="ECO:0000256" key="1">
    <source>
        <dbReference type="SAM" id="MobiDB-lite"/>
    </source>
</evidence>
<evidence type="ECO:0000313" key="3">
    <source>
        <dbReference type="Proteomes" id="UP000460561"/>
    </source>
</evidence>
<dbReference type="Proteomes" id="UP000460561">
    <property type="component" value="Unassembled WGS sequence"/>
</dbReference>
<comment type="caution">
    <text evidence="2">The sequence shown here is derived from an EMBL/GenBank/DDBJ whole genome shotgun (WGS) entry which is preliminary data.</text>
</comment>
<reference evidence="2 3" key="1">
    <citation type="submission" date="2019-12" db="EMBL/GenBank/DDBJ databases">
        <title>Genomic-based taxomic classification of the family Erythrobacteraceae.</title>
        <authorList>
            <person name="Xu L."/>
        </authorList>
    </citation>
    <scope>NUCLEOTIDE SEQUENCE [LARGE SCALE GENOMIC DNA]</scope>
    <source>
        <strain evidence="2 3">DSM 18604</strain>
    </source>
</reference>
<keyword evidence="3" id="KW-1185">Reference proteome</keyword>
<dbReference type="AlphaFoldDB" id="A0A845A3U7"/>
<proteinExistence type="predicted"/>
<dbReference type="EMBL" id="WTYQ01000001">
    <property type="protein sequence ID" value="MXP24860.1"/>
    <property type="molecule type" value="Genomic_DNA"/>
</dbReference>
<protein>
    <submittedName>
        <fullName evidence="2">Uncharacterized protein</fullName>
    </submittedName>
</protein>